<evidence type="ECO:0000256" key="3">
    <source>
        <dbReference type="ARBA" id="ARBA00015086"/>
    </source>
</evidence>
<evidence type="ECO:0000256" key="2">
    <source>
        <dbReference type="ARBA" id="ARBA00009325"/>
    </source>
</evidence>
<dbReference type="Proteomes" id="UP001500729">
    <property type="component" value="Unassembled WGS sequence"/>
</dbReference>
<comment type="similarity">
    <text evidence="2">Belongs to the PqqA family.</text>
</comment>
<reference evidence="5 6" key="1">
    <citation type="journal article" date="2019" name="Int. J. Syst. Evol. Microbiol.">
        <title>The Global Catalogue of Microorganisms (GCM) 10K type strain sequencing project: providing services to taxonomists for standard genome sequencing and annotation.</title>
        <authorList>
            <consortium name="The Broad Institute Genomics Platform"/>
            <consortium name="The Broad Institute Genome Sequencing Center for Infectious Disease"/>
            <person name="Wu L."/>
            <person name="Ma J."/>
        </authorList>
    </citation>
    <scope>NUCLEOTIDE SEQUENCE [LARGE SCALE GENOMIC DNA]</scope>
    <source>
        <strain evidence="5 6">JCM 10303</strain>
    </source>
</reference>
<evidence type="ECO:0000256" key="4">
    <source>
        <dbReference type="SAM" id="MobiDB-lite"/>
    </source>
</evidence>
<name>A0ABN1C2R6_SACER</name>
<comment type="caution">
    <text evidence="5">The sequence shown here is derived from an EMBL/GenBank/DDBJ whole genome shotgun (WGS) entry which is preliminary data.</text>
</comment>
<evidence type="ECO:0000256" key="1">
    <source>
        <dbReference type="ARBA" id="ARBA00004886"/>
    </source>
</evidence>
<accession>A0ABN1C2R6</accession>
<feature type="region of interest" description="Disordered" evidence="4">
    <location>
        <begin position="1"/>
        <end position="22"/>
    </location>
</feature>
<dbReference type="NCBIfam" id="TIGR02107">
    <property type="entry name" value="PQQ_syn_pqqA"/>
    <property type="match status" value="1"/>
</dbReference>
<keyword evidence="6" id="KW-1185">Reference proteome</keyword>
<protein>
    <recommendedName>
        <fullName evidence="3">Coenzyme PQQ synthesis protein A</fullName>
    </recommendedName>
</protein>
<evidence type="ECO:0000313" key="5">
    <source>
        <dbReference type="EMBL" id="GAA0510562.1"/>
    </source>
</evidence>
<dbReference type="Pfam" id="PF08042">
    <property type="entry name" value="PqqA"/>
    <property type="match status" value="1"/>
</dbReference>
<sequence>MESDATRSVLTWEPPEFEEAEWEAPEFEELMCASEVTMYIARMEG</sequence>
<organism evidence="5 6">
    <name type="scientific">Saccharopolyspora erythraea</name>
    <name type="common">Streptomyces erythraeus</name>
    <dbReference type="NCBI Taxonomy" id="1836"/>
    <lineage>
        <taxon>Bacteria</taxon>
        <taxon>Bacillati</taxon>
        <taxon>Actinomycetota</taxon>
        <taxon>Actinomycetes</taxon>
        <taxon>Pseudonocardiales</taxon>
        <taxon>Pseudonocardiaceae</taxon>
        <taxon>Saccharopolyspora</taxon>
    </lineage>
</organism>
<proteinExistence type="inferred from homology"/>
<comment type="pathway">
    <text evidence="1">Cofactor biosynthesis; pyrroloquinoline quinone biosynthesis.</text>
</comment>
<gene>
    <name evidence="5" type="ORF">GCM10009533_06750</name>
</gene>
<dbReference type="InterPro" id="IPR011725">
    <property type="entry name" value="PQQ_synth_PqqA"/>
</dbReference>
<evidence type="ECO:0000313" key="6">
    <source>
        <dbReference type="Proteomes" id="UP001500729"/>
    </source>
</evidence>
<dbReference type="EMBL" id="BAAAGS010000003">
    <property type="protein sequence ID" value="GAA0510562.1"/>
    <property type="molecule type" value="Genomic_DNA"/>
</dbReference>
<dbReference type="RefSeq" id="WP_009942771.1">
    <property type="nucleotide sequence ID" value="NZ_BAAAGS010000003.1"/>
</dbReference>